<dbReference type="SUPFAM" id="SSF56327">
    <property type="entry name" value="LDH C-terminal domain-like"/>
    <property type="match status" value="1"/>
</dbReference>
<evidence type="ECO:0000256" key="8">
    <source>
        <dbReference type="ARBA" id="ARBA00023277"/>
    </source>
</evidence>
<evidence type="ECO:0000256" key="1">
    <source>
        <dbReference type="ARBA" id="ARBA00001911"/>
    </source>
</evidence>
<keyword evidence="7" id="KW-0464">Manganese</keyword>
<keyword evidence="9" id="KW-0326">Glycosidase</keyword>
<comment type="similarity">
    <text evidence="3">Belongs to the glycosyl hydrolase 4 family.</text>
</comment>
<evidence type="ECO:0000259" key="10">
    <source>
        <dbReference type="Pfam" id="PF11975"/>
    </source>
</evidence>
<keyword evidence="12" id="KW-1185">Reference proteome</keyword>
<keyword evidence="6" id="KW-0520">NAD</keyword>
<dbReference type="Pfam" id="PF11975">
    <property type="entry name" value="Glyco_hydro_4C"/>
    <property type="match status" value="1"/>
</dbReference>
<protein>
    <recommendedName>
        <fullName evidence="10">Glycosyl hydrolase family 4 C-terminal domain-containing protein</fullName>
    </recommendedName>
</protein>
<dbReference type="PANTHER" id="PTHR32092">
    <property type="entry name" value="6-PHOSPHO-BETA-GLUCOSIDASE-RELATED"/>
    <property type="match status" value="1"/>
</dbReference>
<dbReference type="InterPro" id="IPR022616">
    <property type="entry name" value="Glyco_hydro_4_C"/>
</dbReference>
<dbReference type="Pfam" id="PF02056">
    <property type="entry name" value="Glyco_hydro_4"/>
    <property type="match status" value="1"/>
</dbReference>
<dbReference type="PRINTS" id="PR00732">
    <property type="entry name" value="GLHYDRLASE4"/>
</dbReference>
<comment type="cofactor">
    <cofactor evidence="1">
        <name>NAD(+)</name>
        <dbReference type="ChEBI" id="CHEBI:57540"/>
    </cofactor>
</comment>
<evidence type="ECO:0000256" key="5">
    <source>
        <dbReference type="ARBA" id="ARBA00022801"/>
    </source>
</evidence>
<dbReference type="InterPro" id="IPR053715">
    <property type="entry name" value="GH4_Enzyme_sf"/>
</dbReference>
<dbReference type="Gene3D" id="3.90.1820.10">
    <property type="entry name" value="AglA-like glucosidase"/>
    <property type="match status" value="1"/>
</dbReference>
<evidence type="ECO:0000256" key="4">
    <source>
        <dbReference type="ARBA" id="ARBA00022723"/>
    </source>
</evidence>
<keyword evidence="5" id="KW-0378">Hydrolase</keyword>
<comment type="cofactor">
    <cofactor evidence="2">
        <name>Mn(2+)</name>
        <dbReference type="ChEBI" id="CHEBI:29035"/>
    </cofactor>
</comment>
<feature type="domain" description="Glycosyl hydrolase family 4 C-terminal" evidence="10">
    <location>
        <begin position="210"/>
        <end position="427"/>
    </location>
</feature>
<dbReference type="EMBL" id="CP104013">
    <property type="protein sequence ID" value="UYP48178.1"/>
    <property type="molecule type" value="Genomic_DNA"/>
</dbReference>
<evidence type="ECO:0000256" key="7">
    <source>
        <dbReference type="ARBA" id="ARBA00023211"/>
    </source>
</evidence>
<dbReference type="InterPro" id="IPR036291">
    <property type="entry name" value="NAD(P)-bd_dom_sf"/>
</dbReference>
<evidence type="ECO:0000256" key="6">
    <source>
        <dbReference type="ARBA" id="ARBA00023027"/>
    </source>
</evidence>
<evidence type="ECO:0000313" key="11">
    <source>
        <dbReference type="EMBL" id="UYP48178.1"/>
    </source>
</evidence>
<organism evidence="11 12">
    <name type="scientific">Candidatus Lokiarchaeum ossiferum</name>
    <dbReference type="NCBI Taxonomy" id="2951803"/>
    <lineage>
        <taxon>Archaea</taxon>
        <taxon>Promethearchaeati</taxon>
        <taxon>Promethearchaeota</taxon>
        <taxon>Promethearchaeia</taxon>
        <taxon>Promethearchaeales</taxon>
        <taxon>Promethearchaeaceae</taxon>
        <taxon>Candidatus Lokiarchaeum</taxon>
    </lineage>
</organism>
<gene>
    <name evidence="11" type="ORF">NEF87_004463</name>
</gene>
<keyword evidence="8" id="KW-0119">Carbohydrate metabolism</keyword>
<evidence type="ECO:0000256" key="2">
    <source>
        <dbReference type="ARBA" id="ARBA00001936"/>
    </source>
</evidence>
<keyword evidence="4" id="KW-0479">Metal-binding</keyword>
<evidence type="ECO:0000256" key="3">
    <source>
        <dbReference type="ARBA" id="ARBA00010141"/>
    </source>
</evidence>
<evidence type="ECO:0000313" key="12">
    <source>
        <dbReference type="Proteomes" id="UP001208689"/>
    </source>
</evidence>
<proteinExistence type="inferred from homology"/>
<name>A0ABY6HXC5_9ARCH</name>
<dbReference type="PANTHER" id="PTHR32092:SF6">
    <property type="entry name" value="ALPHA-GALACTOSIDASE"/>
    <property type="match status" value="1"/>
</dbReference>
<dbReference type="InterPro" id="IPR001088">
    <property type="entry name" value="Glyco_hydro_4"/>
</dbReference>
<dbReference type="InterPro" id="IPR015955">
    <property type="entry name" value="Lactate_DH/Glyco_Ohase_4_C"/>
</dbReference>
<dbReference type="Proteomes" id="UP001208689">
    <property type="component" value="Chromosome"/>
</dbReference>
<sequence>MVDRFKITYLGACPYSYSAMLFKNIKKILQNKPDPIEIALCHSDERKLRLLSQYLYNAIKRTNKKKLTNVLISTYTKEEEALANSDFVIQAISTNNMQTMLYDYYLPLKFGIVQADGSQVGPAGIFRSFRTNVLTSETSQKIHKICPNAPFMILTDPKASNILAAQQTTPSILSFGISSDLYEGTIPIQKIIQSHPDFEKNSEFEYMYQYAGIPHCSWLTKITYGNQDYTNSLHELVESSKLKKFKQYSFNLHLYNTLGAYSYTKPKNLANYFPDYLNYFNHLNSSPIWKFPLKEIKERNKIVSFLKNSVKKLIPHPILYSFRTYNKIPGALDIAIDFMHENSTKFSGIIQNHHFESSMIQSLPEESIVEYPIIFTSKKLQPASHMDLPNEITEILTPYSDSQQYTVDAALGNKMDLAVQAMLKDPLNQWIDDEEKITFLTQLMLYYEQKWLPEPWQEWIPTKEDLSKSKWWISLTDLTKRNKQYQKFKFPVKEEMRVHAFSMKKEPSAKVELEENV</sequence>
<evidence type="ECO:0000256" key="9">
    <source>
        <dbReference type="ARBA" id="ARBA00023295"/>
    </source>
</evidence>
<dbReference type="SUPFAM" id="SSF51735">
    <property type="entry name" value="NAD(P)-binding Rossmann-fold domains"/>
    <property type="match status" value="1"/>
</dbReference>
<accession>A0ABY6HXC5</accession>
<reference evidence="11" key="1">
    <citation type="submission" date="2022-09" db="EMBL/GenBank/DDBJ databases">
        <title>Actin cytoskeleton and complex cell architecture in an #Asgard archaeon.</title>
        <authorList>
            <person name="Ponce Toledo R.I."/>
            <person name="Schleper C."/>
            <person name="Rodrigues Oliveira T."/>
            <person name="Wollweber F."/>
            <person name="Xu J."/>
            <person name="Rittmann S."/>
            <person name="Klingl A."/>
            <person name="Pilhofer M."/>
        </authorList>
    </citation>
    <scope>NUCLEOTIDE SEQUENCE</scope>
    <source>
        <strain evidence="11">B-35</strain>
    </source>
</reference>